<protein>
    <submittedName>
        <fullName evidence="1">Uncharacterized protein</fullName>
    </submittedName>
</protein>
<dbReference type="EMBL" id="CAMPGE010009928">
    <property type="protein sequence ID" value="CAI2368787.1"/>
    <property type="molecule type" value="Genomic_DNA"/>
</dbReference>
<dbReference type="AlphaFoldDB" id="A0AAD1XEX7"/>
<keyword evidence="2" id="KW-1185">Reference proteome</keyword>
<evidence type="ECO:0000313" key="2">
    <source>
        <dbReference type="Proteomes" id="UP001295684"/>
    </source>
</evidence>
<proteinExistence type="predicted"/>
<dbReference type="Proteomes" id="UP001295684">
    <property type="component" value="Unassembled WGS sequence"/>
</dbReference>
<comment type="caution">
    <text evidence="1">The sequence shown here is derived from an EMBL/GenBank/DDBJ whole genome shotgun (WGS) entry which is preliminary data.</text>
</comment>
<accession>A0AAD1XEX7</accession>
<organism evidence="1 2">
    <name type="scientific">Euplotes crassus</name>
    <dbReference type="NCBI Taxonomy" id="5936"/>
    <lineage>
        <taxon>Eukaryota</taxon>
        <taxon>Sar</taxon>
        <taxon>Alveolata</taxon>
        <taxon>Ciliophora</taxon>
        <taxon>Intramacronucleata</taxon>
        <taxon>Spirotrichea</taxon>
        <taxon>Hypotrichia</taxon>
        <taxon>Euplotida</taxon>
        <taxon>Euplotidae</taxon>
        <taxon>Moneuplotes</taxon>
    </lineage>
</organism>
<reference evidence="1" key="1">
    <citation type="submission" date="2023-07" db="EMBL/GenBank/DDBJ databases">
        <authorList>
            <consortium name="AG Swart"/>
            <person name="Singh M."/>
            <person name="Singh A."/>
            <person name="Seah K."/>
            <person name="Emmerich C."/>
        </authorList>
    </citation>
    <scope>NUCLEOTIDE SEQUENCE</scope>
    <source>
        <strain evidence="1">DP1</strain>
    </source>
</reference>
<name>A0AAD1XEX7_EUPCR</name>
<evidence type="ECO:0000313" key="1">
    <source>
        <dbReference type="EMBL" id="CAI2368787.1"/>
    </source>
</evidence>
<gene>
    <name evidence="1" type="ORF">ECRASSUSDP1_LOCUS10083</name>
</gene>
<sequence length="266" mass="30627">MSAQENSHIVDQEKSILKEQINTEEELMTSLCFNHFLEILKIIETNDAQDCENSYLYFEMNVYEQIGPHFMKKMNFLREIKMSLFDLMDIKSKNKHCVKSCFSSLPKCVAKCEIRSSYLVTLNISPYMEGITRISSKVLKLISINNFKLSHPQIKRVMVSYKHVEEVKFEFCDLSMPVILNFAELLESTNVKIIGLTGSIEFTYNELEPNLNGFQSLFSNLVESIATSSDLKKTLMKIELTLCDIETLEARRILDRNGLGNIEVFG</sequence>